<evidence type="ECO:0000256" key="1">
    <source>
        <dbReference type="SAM" id="MobiDB-lite"/>
    </source>
</evidence>
<feature type="region of interest" description="Disordered" evidence="1">
    <location>
        <begin position="275"/>
        <end position="310"/>
    </location>
</feature>
<comment type="caution">
    <text evidence="2">The sequence shown here is derived from an EMBL/GenBank/DDBJ whole genome shotgun (WGS) entry which is preliminary data.</text>
</comment>
<dbReference type="Proteomes" id="UP000295388">
    <property type="component" value="Unassembled WGS sequence"/>
</dbReference>
<keyword evidence="3" id="KW-1185">Reference proteome</keyword>
<gene>
    <name evidence="2" type="ORF">EV643_117176</name>
</gene>
<accession>A0A4R6K472</accession>
<name>A0A4R6K472_9ACTN</name>
<evidence type="ECO:0000313" key="2">
    <source>
        <dbReference type="EMBL" id="TDO44153.1"/>
    </source>
</evidence>
<protein>
    <submittedName>
        <fullName evidence="2">Uncharacterized protein</fullName>
    </submittedName>
</protein>
<evidence type="ECO:0000313" key="3">
    <source>
        <dbReference type="Proteomes" id="UP000295388"/>
    </source>
</evidence>
<dbReference type="AlphaFoldDB" id="A0A4R6K472"/>
<reference evidence="2 3" key="1">
    <citation type="submission" date="2019-03" db="EMBL/GenBank/DDBJ databases">
        <title>Genomic Encyclopedia of Type Strains, Phase III (KMG-III): the genomes of soil and plant-associated and newly described type strains.</title>
        <authorList>
            <person name="Whitman W."/>
        </authorList>
    </citation>
    <scope>NUCLEOTIDE SEQUENCE [LARGE SCALE GENOMIC DNA]</scope>
    <source>
        <strain evidence="2 3">VKM Ac-2527</strain>
    </source>
</reference>
<sequence>MDDLIRSINRLVMRDTGGWSPPGAIPEIPQQIRDAIEPLALNRDIPTRLLPKGTGQPDLRPEIRRAATAVVRYCVAGLEPDNLQHRLQPGDWREPLTVAVASAYAETATPRLMRELLTDGGAAELGEFPERQRQGYAAEGWSLAVSLASRTGRSPDEELRDLAGAGSGGAGRLAAEILLSTKPEYEDVPPLDRYQIADVVTDHIEARFAPNVDVEKPLRDVPEGIASDYLDRVDAVELGAEAIDKASEVADREILRHQREAAGGSEEVAARFAGGDPAMQPLGKAKAPGSAPTAARSATGEQPGPRGRER</sequence>
<proteinExistence type="predicted"/>
<organism evidence="2 3">
    <name type="scientific">Kribbella caucasensis</name>
    <dbReference type="NCBI Taxonomy" id="2512215"/>
    <lineage>
        <taxon>Bacteria</taxon>
        <taxon>Bacillati</taxon>
        <taxon>Actinomycetota</taxon>
        <taxon>Actinomycetes</taxon>
        <taxon>Propionibacteriales</taxon>
        <taxon>Kribbellaceae</taxon>
        <taxon>Kribbella</taxon>
    </lineage>
</organism>
<dbReference type="EMBL" id="SNWQ01000017">
    <property type="protein sequence ID" value="TDO44153.1"/>
    <property type="molecule type" value="Genomic_DNA"/>
</dbReference>